<evidence type="ECO:0000313" key="1">
    <source>
        <dbReference type="EnsemblMetazoa" id="AALB014173-PA"/>
    </source>
</evidence>
<dbReference type="AlphaFoldDB" id="A0A182FWZ0"/>
<reference evidence="1 2" key="1">
    <citation type="journal article" date="2017" name="G3 (Bethesda)">
        <title>The Physical Genome Mapping of Anopheles albimanus Corrected Scaffold Misassemblies and Identified Interarm Rearrangements in Genus Anopheles.</title>
        <authorList>
            <person name="Artemov G.N."/>
            <person name="Peery A.N."/>
            <person name="Jiang X."/>
            <person name="Tu Z."/>
            <person name="Stegniy V.N."/>
            <person name="Sharakhova M.V."/>
            <person name="Sharakhov I.V."/>
        </authorList>
    </citation>
    <scope>NUCLEOTIDE SEQUENCE [LARGE SCALE GENOMIC DNA]</scope>
    <source>
        <strain evidence="1 2">ALBI9_A</strain>
    </source>
</reference>
<evidence type="ECO:0000313" key="2">
    <source>
        <dbReference type="Proteomes" id="UP000069272"/>
    </source>
</evidence>
<organism evidence="1 2">
    <name type="scientific">Anopheles albimanus</name>
    <name type="common">New world malaria mosquito</name>
    <dbReference type="NCBI Taxonomy" id="7167"/>
    <lineage>
        <taxon>Eukaryota</taxon>
        <taxon>Metazoa</taxon>
        <taxon>Ecdysozoa</taxon>
        <taxon>Arthropoda</taxon>
        <taxon>Hexapoda</taxon>
        <taxon>Insecta</taxon>
        <taxon>Pterygota</taxon>
        <taxon>Neoptera</taxon>
        <taxon>Endopterygota</taxon>
        <taxon>Diptera</taxon>
        <taxon>Nematocera</taxon>
        <taxon>Culicoidea</taxon>
        <taxon>Culicidae</taxon>
        <taxon>Anophelinae</taxon>
        <taxon>Anopheles</taxon>
    </lineage>
</organism>
<dbReference type="Proteomes" id="UP000069272">
    <property type="component" value="Chromosome 2L"/>
</dbReference>
<keyword evidence="2" id="KW-1185">Reference proteome</keyword>
<dbReference type="EnsemblMetazoa" id="AALB014173-RA">
    <property type="protein sequence ID" value="AALB014173-PA"/>
    <property type="gene ID" value="AALB014173"/>
</dbReference>
<protein>
    <submittedName>
        <fullName evidence="1">Uncharacterized protein</fullName>
    </submittedName>
</protein>
<reference evidence="1" key="2">
    <citation type="submission" date="2022-08" db="UniProtKB">
        <authorList>
            <consortium name="EnsemblMetazoa"/>
        </authorList>
    </citation>
    <scope>IDENTIFICATION</scope>
    <source>
        <strain evidence="1">STECLA/ALBI9_A</strain>
    </source>
</reference>
<name>A0A182FWZ0_ANOAL</name>
<accession>A0A182FWZ0</accession>
<dbReference type="VEuPathDB" id="VectorBase:AALB014173"/>
<proteinExistence type="predicted"/>
<sequence>ALLAIFALFVAVVYCEENQERTVPALRESLRKVITAAKKEFKSTDNFIDALVATVTTTSTHT</sequence>